<accession>A0A8B6T2V7</accession>
<feature type="transmembrane region" description="Helical" evidence="1">
    <location>
        <begin position="224"/>
        <end position="246"/>
    </location>
</feature>
<keyword evidence="1" id="KW-1133">Transmembrane helix</keyword>
<dbReference type="EMBL" id="MN545489">
    <property type="protein sequence ID" value="QRE02554.1"/>
    <property type="molecule type" value="Genomic_DNA"/>
</dbReference>
<evidence type="ECO:0000313" key="2">
    <source>
        <dbReference type="EMBL" id="QRE02554.1"/>
    </source>
</evidence>
<keyword evidence="1" id="KW-0812">Transmembrane</keyword>
<evidence type="ECO:0000256" key="1">
    <source>
        <dbReference type="SAM" id="Phobius"/>
    </source>
</evidence>
<keyword evidence="1" id="KW-0472">Membrane</keyword>
<feature type="transmembrane region" description="Helical" evidence="1">
    <location>
        <begin position="12"/>
        <end position="34"/>
    </location>
</feature>
<proteinExistence type="predicted"/>
<protein>
    <submittedName>
        <fullName evidence="2">Uncharacterized protein</fullName>
    </submittedName>
</protein>
<gene>
    <name evidence="2" type="primary">Ot21</name>
</gene>
<reference evidence="2" key="1">
    <citation type="submission" date="2019-10" db="EMBL/GenBank/DDBJ databases">
        <title>Otarine herpesvirus 4 in Northern fur seal genital swab.</title>
        <authorList>
            <person name="Deming A.C."/>
            <person name="Wellehan J.F.X."/>
            <person name="Gulland F.M.D."/>
        </authorList>
    </citation>
    <scope>NUCLEOTIDE SEQUENCE</scope>
    <source>
        <strain evidence="2">Cu11-001</strain>
    </source>
</reference>
<organism evidence="2">
    <name type="scientific">Otarine gammaherpesvirus 4</name>
    <dbReference type="NCBI Taxonomy" id="2801541"/>
    <lineage>
        <taxon>Viruses</taxon>
        <taxon>Duplodnaviria</taxon>
        <taxon>Heunggongvirae</taxon>
        <taxon>Peploviricota</taxon>
        <taxon>Herviviricetes</taxon>
        <taxon>Herpesvirales</taxon>
        <taxon>Orthoherpesviridae</taxon>
        <taxon>Gammaherpesvirinae</taxon>
    </lineage>
</organism>
<name>A0A8B6T2V7_9GAMA</name>
<sequence length="268" mass="28758">MTAGASNAQHGFIVDMLLFRGMLCIVASLCVLLIQHRAAQMEAFKCGVSAVNASTDLGSNATLLCCTPSLCGLSPRNWTFYTNGSWYDIGNTTSRHPMCTNVYQNATDGVPLCEDSAPGNTLAGTIGEASGMVTGGGHDMVCLFLNLYNVTKDHDRCYTCNFNSTLGITGQQSCLSVNDPTIDGILTTVGLNVDVGCNVSHAGNTDTGDLTSHHQGSSYTLTPLVLSLVCLLVLVLLLVRELYFYLEKHKNLNEQTMERVVLRGITCE</sequence>